<dbReference type="RefSeq" id="WP_228345227.1">
    <property type="nucleotide sequence ID" value="NZ_CP046056.1"/>
</dbReference>
<dbReference type="PANTHER" id="PTHR42736:SF1">
    <property type="entry name" value="PROTEIN-GLUTAMINE GAMMA-GLUTAMYLTRANSFERASE"/>
    <property type="match status" value="1"/>
</dbReference>
<evidence type="ECO:0000259" key="2">
    <source>
        <dbReference type="SMART" id="SM00460"/>
    </source>
</evidence>
<feature type="transmembrane region" description="Helical" evidence="1">
    <location>
        <begin position="178"/>
        <end position="198"/>
    </location>
</feature>
<evidence type="ECO:0000256" key="1">
    <source>
        <dbReference type="SAM" id="Phobius"/>
    </source>
</evidence>
<dbReference type="SMART" id="SM00460">
    <property type="entry name" value="TGc"/>
    <property type="match status" value="1"/>
</dbReference>
<feature type="domain" description="Transglutaminase-like" evidence="2">
    <location>
        <begin position="480"/>
        <end position="550"/>
    </location>
</feature>
<dbReference type="Pfam" id="PF11992">
    <property type="entry name" value="TgpA_N"/>
    <property type="match status" value="2"/>
</dbReference>
<dbReference type="PANTHER" id="PTHR42736">
    <property type="entry name" value="PROTEIN-GLUTAMINE GAMMA-GLUTAMYLTRANSFERASE"/>
    <property type="match status" value="1"/>
</dbReference>
<gene>
    <name evidence="3" type="ORF">GJQ55_12085</name>
</gene>
<dbReference type="EMBL" id="CP046056">
    <property type="protein sequence ID" value="QQD25160.1"/>
    <property type="molecule type" value="Genomic_DNA"/>
</dbReference>
<evidence type="ECO:0000313" key="4">
    <source>
        <dbReference type="Proteomes" id="UP000596074"/>
    </source>
</evidence>
<dbReference type="Gene3D" id="3.10.620.30">
    <property type="match status" value="1"/>
</dbReference>
<feature type="transmembrane region" description="Helical" evidence="1">
    <location>
        <begin position="67"/>
        <end position="97"/>
    </location>
</feature>
<keyword evidence="1" id="KW-0812">Transmembrane</keyword>
<feature type="transmembrane region" description="Helical" evidence="1">
    <location>
        <begin position="30"/>
        <end position="47"/>
    </location>
</feature>
<feature type="transmembrane region" description="Helical" evidence="1">
    <location>
        <begin position="613"/>
        <end position="634"/>
    </location>
</feature>
<feature type="transmembrane region" description="Helical" evidence="1">
    <location>
        <begin position="132"/>
        <end position="152"/>
    </location>
</feature>
<dbReference type="SUPFAM" id="SSF54001">
    <property type="entry name" value="Cysteine proteinases"/>
    <property type="match status" value="1"/>
</dbReference>
<keyword evidence="1" id="KW-0472">Membrane</keyword>
<dbReference type="KEGG" id="vcw:GJQ55_12085"/>
<accession>A0A9X7UYA1</accession>
<dbReference type="AlphaFoldDB" id="A0A9X7UYA1"/>
<feature type="transmembrane region" description="Helical" evidence="1">
    <location>
        <begin position="109"/>
        <end position="125"/>
    </location>
</feature>
<organism evidence="3 4">
    <name type="scientific">Venatoribacter cucullus</name>
    <dbReference type="NCBI Taxonomy" id="2661630"/>
    <lineage>
        <taxon>Bacteria</taxon>
        <taxon>Pseudomonadati</taxon>
        <taxon>Pseudomonadota</taxon>
        <taxon>Gammaproteobacteria</taxon>
        <taxon>Oceanospirillales</taxon>
        <taxon>Oceanospirillaceae</taxon>
        <taxon>Venatoribacter</taxon>
    </lineage>
</organism>
<sequence>MIRRPAVFFWLSLQLAITAAGVLGTMLSPALGVLAGLIFLPANFMVLRKAWQAREQIERNKPLADAIAVAGLALFLVLLLSASLMPALVALLLLATLAMNAQLNRWRKFYVAQLISFVLLLAGAGDATSGHYLWVMALYCLAAAFSLSEAWLDQGDIRSVGDRGERGESRAARQGPGAGARAVAGLLTMLVAFMIYVLMPRPDALNWGGQESSAGDFYHNEQWQQQGRDRHDNLQQKPQQEADFNPQRAQQKFQELTNLNSSGDGAYRYDGFGDQFDIRSSDRSGGVDLNAIVARLQAEQGAYLKIRTFDTFDGVSWSVSNADIARKLTTDRRGHASLNSSRDGAFQQVITIEQPMPAWLPAAADPVALWVPASAIALDMFAQPLLPGPLLPGTRYTVQSARELQDNRPLSRAPAADAADLQIPDDQDPRIKNLAMQVTKTGQNPYQKAQLLEQHLRTQYAYSFASITESQGQTPLAKFLFEDKQGHCEYFASAMTIMLRTLNIPARLVTGFSATTRNPLTGYFDIRAIDGHAWTEAWIDGRWVTFEPTAYYDLPPPDQGRFTAEQISRYAQDFIKRNQQGNADGEWTLTGLISALWLQIYTAVVLVLAGLQWLMITLLPLWVTALVVVAIAWLTRPYWQVHARAWLSNRRIQRYQPLHSRLALDFYLHHLQRMAEQRLPPRQLDELIEHWTAALQQQYGDHAEFQQLAAAVNRLVYQNDEVDVRELQQLVLQVSALLR</sequence>
<feature type="transmembrane region" description="Helical" evidence="1">
    <location>
        <begin position="587"/>
        <end position="607"/>
    </location>
</feature>
<keyword evidence="1" id="KW-1133">Transmembrane helix</keyword>
<dbReference type="Proteomes" id="UP000596074">
    <property type="component" value="Chromosome"/>
</dbReference>
<dbReference type="InterPro" id="IPR052901">
    <property type="entry name" value="Bact_TGase-like"/>
</dbReference>
<dbReference type="InterPro" id="IPR038765">
    <property type="entry name" value="Papain-like_cys_pep_sf"/>
</dbReference>
<evidence type="ECO:0000313" key="3">
    <source>
        <dbReference type="EMBL" id="QQD25160.1"/>
    </source>
</evidence>
<dbReference type="Pfam" id="PF01841">
    <property type="entry name" value="Transglut_core"/>
    <property type="match status" value="1"/>
</dbReference>
<reference evidence="3 4" key="1">
    <citation type="submission" date="2019-11" db="EMBL/GenBank/DDBJ databases">
        <title>Venatorbacter sp. nov. a predator of Campylobacter and other Gram-negative bacteria.</title>
        <authorList>
            <person name="Saeedi A."/>
            <person name="Cummings N.J."/>
            <person name="Connerton I.F."/>
            <person name="Connerton P.L."/>
        </authorList>
    </citation>
    <scope>NUCLEOTIDE SEQUENCE [LARGE SCALE GENOMIC DNA]</scope>
    <source>
        <strain evidence="3">XL5</strain>
    </source>
</reference>
<dbReference type="InterPro" id="IPR002931">
    <property type="entry name" value="Transglutaminase-like"/>
</dbReference>
<dbReference type="InterPro" id="IPR021878">
    <property type="entry name" value="TgpA_N"/>
</dbReference>
<protein>
    <recommendedName>
        <fullName evidence="2">Transglutaminase-like domain-containing protein</fullName>
    </recommendedName>
</protein>
<keyword evidence="4" id="KW-1185">Reference proteome</keyword>
<proteinExistence type="predicted"/>
<name>A0A9X7UYA1_9GAMM</name>